<keyword evidence="1" id="KW-0863">Zinc-finger</keyword>
<proteinExistence type="predicted"/>
<evidence type="ECO:0000256" key="2">
    <source>
        <dbReference type="SAM" id="Coils"/>
    </source>
</evidence>
<feature type="coiled-coil region" evidence="2">
    <location>
        <begin position="653"/>
        <end position="751"/>
    </location>
</feature>
<dbReference type="GO" id="GO:0008270">
    <property type="term" value="F:zinc ion binding"/>
    <property type="evidence" value="ECO:0007669"/>
    <property type="project" value="UniProtKB-KW"/>
</dbReference>
<keyword evidence="2" id="KW-0175">Coiled coil</keyword>
<feature type="compositionally biased region" description="Polar residues" evidence="3">
    <location>
        <begin position="334"/>
        <end position="343"/>
    </location>
</feature>
<keyword evidence="1" id="KW-0862">Zinc</keyword>
<dbReference type="SUPFAM" id="SSF57850">
    <property type="entry name" value="RING/U-box"/>
    <property type="match status" value="1"/>
</dbReference>
<dbReference type="Pfam" id="PF20235">
    <property type="entry name" value="PIR2-like_helical"/>
    <property type="match status" value="1"/>
</dbReference>
<evidence type="ECO:0000256" key="1">
    <source>
        <dbReference type="PROSITE-ProRule" id="PRU00175"/>
    </source>
</evidence>
<gene>
    <name evidence="5" type="ORF">AQUCO_01700364v1</name>
</gene>
<feature type="region of interest" description="Disordered" evidence="3">
    <location>
        <begin position="307"/>
        <end position="361"/>
    </location>
</feature>
<keyword evidence="6" id="KW-1185">Reference proteome</keyword>
<dbReference type="AlphaFoldDB" id="A0A2G5DMM0"/>
<dbReference type="CDD" id="cd23128">
    <property type="entry name" value="RING-HC_MIP1-like"/>
    <property type="match status" value="1"/>
</dbReference>
<dbReference type="Gene3D" id="3.30.40.10">
    <property type="entry name" value="Zinc/RING finger domain, C3HC4 (zinc finger)"/>
    <property type="match status" value="1"/>
</dbReference>
<dbReference type="Pfam" id="PF13920">
    <property type="entry name" value="zf-C3HC4_3"/>
    <property type="match status" value="1"/>
</dbReference>
<evidence type="ECO:0000313" key="5">
    <source>
        <dbReference type="EMBL" id="PIA44716.1"/>
    </source>
</evidence>
<feature type="domain" description="RING-type" evidence="4">
    <location>
        <begin position="812"/>
        <end position="852"/>
    </location>
</feature>
<dbReference type="EMBL" id="KZ305034">
    <property type="protein sequence ID" value="PIA44716.1"/>
    <property type="molecule type" value="Genomic_DNA"/>
</dbReference>
<dbReference type="OrthoDB" id="774873at2759"/>
<organism evidence="5 6">
    <name type="scientific">Aquilegia coerulea</name>
    <name type="common">Rocky mountain columbine</name>
    <dbReference type="NCBI Taxonomy" id="218851"/>
    <lineage>
        <taxon>Eukaryota</taxon>
        <taxon>Viridiplantae</taxon>
        <taxon>Streptophyta</taxon>
        <taxon>Embryophyta</taxon>
        <taxon>Tracheophyta</taxon>
        <taxon>Spermatophyta</taxon>
        <taxon>Magnoliopsida</taxon>
        <taxon>Ranunculales</taxon>
        <taxon>Ranunculaceae</taxon>
        <taxon>Thalictroideae</taxon>
        <taxon>Aquilegia</taxon>
    </lineage>
</organism>
<dbReference type="PANTHER" id="PTHR46405">
    <property type="entry name" value="OS05G0141500 PROTEIN"/>
    <property type="match status" value="1"/>
</dbReference>
<feature type="coiled-coil region" evidence="2">
    <location>
        <begin position="541"/>
        <end position="624"/>
    </location>
</feature>
<name>A0A2G5DMM0_AQUCA</name>
<dbReference type="STRING" id="218851.A0A2G5DMM0"/>
<dbReference type="InterPro" id="IPR013083">
    <property type="entry name" value="Znf_RING/FYVE/PHD"/>
</dbReference>
<dbReference type="PANTHER" id="PTHR46405:SF2">
    <property type="entry name" value="OS05G0141500 PROTEIN"/>
    <property type="match status" value="1"/>
</dbReference>
<dbReference type="InterPro" id="IPR046527">
    <property type="entry name" value="PIR2-like_helical"/>
</dbReference>
<feature type="region of interest" description="Disordered" evidence="3">
    <location>
        <begin position="1"/>
        <end position="52"/>
    </location>
</feature>
<evidence type="ECO:0000256" key="3">
    <source>
        <dbReference type="SAM" id="MobiDB-lite"/>
    </source>
</evidence>
<evidence type="ECO:0000313" key="6">
    <source>
        <dbReference type="Proteomes" id="UP000230069"/>
    </source>
</evidence>
<dbReference type="FunCoup" id="A0A2G5DMM0">
    <property type="interactions" value="1240"/>
</dbReference>
<dbReference type="InterPro" id="IPR046934">
    <property type="entry name" value="PIR2-like"/>
</dbReference>
<protein>
    <recommendedName>
        <fullName evidence="4">RING-type domain-containing protein</fullName>
    </recommendedName>
</protein>
<feature type="compositionally biased region" description="Low complexity" evidence="3">
    <location>
        <begin position="7"/>
        <end position="21"/>
    </location>
</feature>
<sequence length="866" mass="96805">MAAMVASGSSSSNPVSSPLLVQEKGSRNKRKFRSDPPLGDLNKPPSASQTDCSSFEFSAEKSQTNMSHEQHGLCELCSLNQEQVDIIKPDLRLSCGTGSSDIGSSQAKEVPEPTEFQDADWSDLTESHLEEIVIKNLDTIYKSAIKKIAACGYGEDVASKAVLRSGLCYGYKDTVSNIVDNTLAFLRNGQEISSSREHFFENLEQLEKYVLAEMVCVLREVRPFFSIGDAMWCLLICDMNVSQACAMDGEPLSSISNDGAPGCSSSISTPSQLTAEASSCEGNAANFNKPNAIGSLNSSNQKNRFVLDRSSPEKGNPTPPFDSLNKPMSIDMELTQTTRQSSNTEEKPGGARKAHSIAAKRETMLRQKSLHLEKTYRAYGSKSALRQGRLGNLGGLILDKKHRSVSDSPSVDLKSACLKLTKAVGVDVTQTNGNQNPLISSVLSTPTSLHNSETINIQASLPVTDTELTLSQPSKLDVASKPLSSELQALNKDFAGVPFDKALRLWVSDDKKDELILKLSPRMKELQNQLQGWTDWANQKVMQAARRLSKDKSELKTLRQEKEEMARLKKEKQTLEENTMKKLSEMENALCKASGQVDRANSAVQRLELENSHLRHQMEESKVRAAESAASCLEVIRREKKTMNNFQSWEKQKTFLQEELLAEKRKLVQLEQELEQEKSLQDQLEARRKQEKNAKEEFHIQARSFKKEREQIEASVKSREDIIKLKAENDLRQYKDDIRKLESDISQLRLKTDSSKIAALRWGTDGSYLNRVTDGKKDPTIKGSNKFSDVNESDFDFQDSLGNGNLKRERECVMCLTEEMSVVFLPCAHQVVCIKCNELHEKQGMKDCPSCRTPIQRRICVRYARS</sequence>
<reference evidence="5 6" key="1">
    <citation type="submission" date="2017-09" db="EMBL/GenBank/DDBJ databases">
        <title>WGS assembly of Aquilegia coerulea Goldsmith.</title>
        <authorList>
            <person name="Hodges S."/>
            <person name="Kramer E."/>
            <person name="Nordborg M."/>
            <person name="Tomkins J."/>
            <person name="Borevitz J."/>
            <person name="Derieg N."/>
            <person name="Yan J."/>
            <person name="Mihaltcheva S."/>
            <person name="Hayes R.D."/>
            <person name="Rokhsar D."/>
        </authorList>
    </citation>
    <scope>NUCLEOTIDE SEQUENCE [LARGE SCALE GENOMIC DNA]</scope>
    <source>
        <strain evidence="6">cv. Goldsmith</strain>
    </source>
</reference>
<dbReference type="Proteomes" id="UP000230069">
    <property type="component" value="Unassembled WGS sequence"/>
</dbReference>
<dbReference type="InterPro" id="IPR001841">
    <property type="entry name" value="Znf_RING"/>
</dbReference>
<evidence type="ECO:0000259" key="4">
    <source>
        <dbReference type="PROSITE" id="PS50089"/>
    </source>
</evidence>
<dbReference type="InParanoid" id="A0A2G5DMM0"/>
<accession>A0A2G5DMM0</accession>
<dbReference type="PROSITE" id="PS50089">
    <property type="entry name" value="ZF_RING_2"/>
    <property type="match status" value="1"/>
</dbReference>
<keyword evidence="1" id="KW-0479">Metal-binding</keyword>